<evidence type="ECO:0000256" key="1">
    <source>
        <dbReference type="SAM" id="MobiDB-lite"/>
    </source>
</evidence>
<sequence length="405" mass="44260">MTSLVLALECKRKCRFLSGHNDLIRPICPAMDAIQMAHRPLALYLVVTLVNSLVDGILYIAGFKAFHLQGELGYLYHPGLSCPGAGMISLLLGRNRQATGSRPEPIILLHGLGGYAPLIHLILSLLTLDRPIFIVIQPQISFQIALFPHQYSMVSSIHNMLVRHGHERDEGLIVAHSIGTSLASALHRSPGSKYSTILIDPISILPLYPHFSRRTVSACRRSSSALRYFTLEPGTTQYISRRLDAFEGGLDLSVGESNDRLRVVLARDDELNPVRAIIRHCVSNGVQVTVLENTNHAGFLSNLAVLSLIREPAKKITQQVDKETDKVKSASASMVQRPSSRGVLSSQITKTSGRTWSPRMGRIRSRTTCLAGMGMGMVPLVKNVMVPEGDLAGVDGSGRRLIVVA</sequence>
<dbReference type="STRING" id="71784.A0A1Y2ALR0"/>
<feature type="region of interest" description="Disordered" evidence="1">
    <location>
        <begin position="329"/>
        <end position="358"/>
    </location>
</feature>
<proteinExistence type="predicted"/>
<dbReference type="PANTHER" id="PTHR37471">
    <property type="entry name" value="UNNAMED PRODUCT"/>
    <property type="match status" value="1"/>
</dbReference>
<dbReference type="SUPFAM" id="SSF53474">
    <property type="entry name" value="alpha/beta-Hydrolases"/>
    <property type="match status" value="1"/>
</dbReference>
<feature type="transmembrane region" description="Helical" evidence="2">
    <location>
        <begin position="105"/>
        <end position="128"/>
    </location>
</feature>
<gene>
    <name evidence="3" type="ORF">BCR39DRAFT_348944</name>
</gene>
<comment type="caution">
    <text evidence="3">The sequence shown here is derived from an EMBL/GenBank/DDBJ whole genome shotgun (WGS) entry which is preliminary data.</text>
</comment>
<keyword evidence="4" id="KW-1185">Reference proteome</keyword>
<dbReference type="PANTHER" id="PTHR37471:SF1">
    <property type="entry name" value="AB HYDROLASE-1 DOMAIN-CONTAINING PROTEIN"/>
    <property type="match status" value="1"/>
</dbReference>
<reference evidence="3 4" key="1">
    <citation type="submission" date="2016-07" db="EMBL/GenBank/DDBJ databases">
        <title>Pervasive Adenine N6-methylation of Active Genes in Fungi.</title>
        <authorList>
            <consortium name="DOE Joint Genome Institute"/>
            <person name="Mondo S.J."/>
            <person name="Dannebaum R.O."/>
            <person name="Kuo R.C."/>
            <person name="Labutti K."/>
            <person name="Haridas S."/>
            <person name="Kuo A."/>
            <person name="Salamov A."/>
            <person name="Ahrendt S.R."/>
            <person name="Lipzen A."/>
            <person name="Sullivan W."/>
            <person name="Andreopoulos W.B."/>
            <person name="Clum A."/>
            <person name="Lindquist E."/>
            <person name="Daum C."/>
            <person name="Ramamoorthy G.K."/>
            <person name="Gryganskyi A."/>
            <person name="Culley D."/>
            <person name="Magnuson J.K."/>
            <person name="James T.Y."/>
            <person name="O'Malley M.A."/>
            <person name="Stajich J.E."/>
            <person name="Spatafora J.W."/>
            <person name="Visel A."/>
            <person name="Grigoriev I.V."/>
        </authorList>
    </citation>
    <scope>NUCLEOTIDE SEQUENCE [LARGE SCALE GENOMIC DNA]</scope>
    <source>
        <strain evidence="3 4">68-887.2</strain>
    </source>
</reference>
<dbReference type="InterPro" id="IPR029058">
    <property type="entry name" value="AB_hydrolase_fold"/>
</dbReference>
<accession>A0A1Y2ALR0</accession>
<evidence type="ECO:0000313" key="4">
    <source>
        <dbReference type="Proteomes" id="UP000193986"/>
    </source>
</evidence>
<feature type="transmembrane region" description="Helical" evidence="2">
    <location>
        <begin position="74"/>
        <end position="93"/>
    </location>
</feature>
<dbReference type="EMBL" id="MCFC01000079">
    <property type="protein sequence ID" value="ORY23424.1"/>
    <property type="molecule type" value="Genomic_DNA"/>
</dbReference>
<keyword evidence="2" id="KW-1133">Transmembrane helix</keyword>
<feature type="transmembrane region" description="Helical" evidence="2">
    <location>
        <begin position="41"/>
        <end position="62"/>
    </location>
</feature>
<organism evidence="3 4">
    <name type="scientific">Naematelia encephala</name>
    <dbReference type="NCBI Taxonomy" id="71784"/>
    <lineage>
        <taxon>Eukaryota</taxon>
        <taxon>Fungi</taxon>
        <taxon>Dikarya</taxon>
        <taxon>Basidiomycota</taxon>
        <taxon>Agaricomycotina</taxon>
        <taxon>Tremellomycetes</taxon>
        <taxon>Tremellales</taxon>
        <taxon>Naemateliaceae</taxon>
        <taxon>Naematelia</taxon>
    </lineage>
</organism>
<evidence type="ECO:0008006" key="5">
    <source>
        <dbReference type="Google" id="ProtNLM"/>
    </source>
</evidence>
<dbReference type="AlphaFoldDB" id="A0A1Y2ALR0"/>
<protein>
    <recommendedName>
        <fullName evidence="5">AB hydrolase-1 domain-containing protein</fullName>
    </recommendedName>
</protein>
<dbReference type="OrthoDB" id="6431331at2759"/>
<evidence type="ECO:0000313" key="3">
    <source>
        <dbReference type="EMBL" id="ORY23424.1"/>
    </source>
</evidence>
<dbReference type="Proteomes" id="UP000193986">
    <property type="component" value="Unassembled WGS sequence"/>
</dbReference>
<keyword evidence="2" id="KW-0812">Transmembrane</keyword>
<dbReference type="InParanoid" id="A0A1Y2ALR0"/>
<feature type="compositionally biased region" description="Polar residues" evidence="1">
    <location>
        <begin position="330"/>
        <end position="355"/>
    </location>
</feature>
<evidence type="ECO:0000256" key="2">
    <source>
        <dbReference type="SAM" id="Phobius"/>
    </source>
</evidence>
<keyword evidence="2" id="KW-0472">Membrane</keyword>
<name>A0A1Y2ALR0_9TREE</name>